<gene>
    <name evidence="13" type="ORF">SAMD00023353_7100530</name>
</gene>
<feature type="compositionally biased region" description="Low complexity" evidence="11">
    <location>
        <begin position="263"/>
        <end position="275"/>
    </location>
</feature>
<name>A0A1W2TAN4_ROSNE</name>
<dbReference type="Pfam" id="PF00153">
    <property type="entry name" value="Mito_carr"/>
    <property type="match status" value="4"/>
</dbReference>
<evidence type="ECO:0000256" key="10">
    <source>
        <dbReference type="RuleBase" id="RU000488"/>
    </source>
</evidence>
<evidence type="ECO:0000256" key="2">
    <source>
        <dbReference type="ARBA" id="ARBA00006375"/>
    </source>
</evidence>
<evidence type="ECO:0000313" key="13">
    <source>
        <dbReference type="EMBL" id="GAP82448.2"/>
    </source>
</evidence>
<dbReference type="OrthoDB" id="250329at2759"/>
<evidence type="ECO:0000256" key="11">
    <source>
        <dbReference type="SAM" id="MobiDB-lite"/>
    </source>
</evidence>
<evidence type="ECO:0000256" key="12">
    <source>
        <dbReference type="SAM" id="Phobius"/>
    </source>
</evidence>
<dbReference type="EMBL" id="DF977516">
    <property type="protein sequence ID" value="GAP82448.2"/>
    <property type="molecule type" value="Genomic_DNA"/>
</dbReference>
<accession>A0A1W2TAN4</accession>
<proteinExistence type="inferred from homology"/>
<evidence type="ECO:0000256" key="3">
    <source>
        <dbReference type="ARBA" id="ARBA00022448"/>
    </source>
</evidence>
<feature type="transmembrane region" description="Helical" evidence="12">
    <location>
        <begin position="47"/>
        <end position="69"/>
    </location>
</feature>
<keyword evidence="7 12" id="KW-1133">Transmembrane helix</keyword>
<dbReference type="InterPro" id="IPR018108">
    <property type="entry name" value="MCP_transmembrane"/>
</dbReference>
<sequence length="366" mass="38545">MMIYPLDTLKTRQQSRDFIQKTHATAAGPSAKTTTTRLPPRQLFGGLYQGIGIVVVATLPAAGTFFTVYEASKSLLANHSATAAGPLPQPLVNAAASAVAECASCAVLTPAEVVKQNAQVLQQQQQQQQHQGQQQQQRKGASTSLRALRALGGPGAARRLLSGYSALAARNLPFTALQFPAFEAARAWAWKRRRRRRETAGGEGQGQGKGKGEGNPPFLLLLETGVVTGACAAAAGCLAALLTTPMDVVKTRMMLAAGDRSRNSSSSNNSSNNNRGEQGLDARQQQRQSQVVEGKGDVPRSGHRRTRGRGGMVAVARDVVSEGGVAAGLFRGAILRSAWTAVGSGLYLGTYEVAKAWLARGTDGSR</sequence>
<keyword evidence="4 9" id="KW-0812">Transmembrane</keyword>
<evidence type="ECO:0000256" key="5">
    <source>
        <dbReference type="ARBA" id="ARBA00022737"/>
    </source>
</evidence>
<keyword evidence="6" id="KW-0496">Mitochondrion</keyword>
<dbReference type="InterPro" id="IPR023395">
    <property type="entry name" value="MCP_dom_sf"/>
</dbReference>
<evidence type="ECO:0000256" key="6">
    <source>
        <dbReference type="ARBA" id="ARBA00022792"/>
    </source>
</evidence>
<protein>
    <submittedName>
        <fullName evidence="13">Putative s-adenosylmethionine mitochondrial carrier protein</fullName>
    </submittedName>
</protein>
<dbReference type="Gene3D" id="1.50.40.10">
    <property type="entry name" value="Mitochondrial carrier domain"/>
    <property type="match status" value="2"/>
</dbReference>
<dbReference type="AlphaFoldDB" id="A0A1W2TAN4"/>
<organism evidence="13">
    <name type="scientific">Rosellinia necatrix</name>
    <name type="common">White root-rot fungus</name>
    <dbReference type="NCBI Taxonomy" id="77044"/>
    <lineage>
        <taxon>Eukaryota</taxon>
        <taxon>Fungi</taxon>
        <taxon>Dikarya</taxon>
        <taxon>Ascomycota</taxon>
        <taxon>Pezizomycotina</taxon>
        <taxon>Sordariomycetes</taxon>
        <taxon>Xylariomycetidae</taxon>
        <taxon>Xylariales</taxon>
        <taxon>Xylariaceae</taxon>
        <taxon>Rosellinia</taxon>
    </lineage>
</organism>
<evidence type="ECO:0000256" key="7">
    <source>
        <dbReference type="ARBA" id="ARBA00022989"/>
    </source>
</evidence>
<dbReference type="OMA" id="DIWIAGA"/>
<keyword evidence="5" id="KW-0677">Repeat</keyword>
<feature type="repeat" description="Solcar" evidence="9">
    <location>
        <begin position="1"/>
        <end position="75"/>
    </location>
</feature>
<dbReference type="PANTHER" id="PTHR45667">
    <property type="entry name" value="S-ADENOSYLMETHIONINE MITOCHONDRIAL CARRIER PROTEIN"/>
    <property type="match status" value="1"/>
</dbReference>
<keyword evidence="8 9" id="KW-0472">Membrane</keyword>
<evidence type="ECO:0000256" key="4">
    <source>
        <dbReference type="ARBA" id="ARBA00022692"/>
    </source>
</evidence>
<feature type="region of interest" description="Disordered" evidence="11">
    <location>
        <begin position="257"/>
        <end position="310"/>
    </location>
</feature>
<dbReference type="GO" id="GO:0016020">
    <property type="term" value="C:membrane"/>
    <property type="evidence" value="ECO:0007669"/>
    <property type="project" value="UniProtKB-SubCell"/>
</dbReference>
<evidence type="ECO:0000256" key="8">
    <source>
        <dbReference type="ARBA" id="ARBA00023136"/>
    </source>
</evidence>
<feature type="region of interest" description="Disordered" evidence="11">
    <location>
        <begin position="195"/>
        <end position="216"/>
    </location>
</feature>
<comment type="subcellular location">
    <subcellularLocation>
        <location evidence="1">Membrane</location>
        <topology evidence="1">Multi-pass membrane protein</topology>
    </subcellularLocation>
</comment>
<dbReference type="SUPFAM" id="SSF103506">
    <property type="entry name" value="Mitochondrial carrier"/>
    <property type="match status" value="2"/>
</dbReference>
<reference evidence="13" key="1">
    <citation type="submission" date="2016-03" db="EMBL/GenBank/DDBJ databases">
        <title>Draft genome sequence of Rosellinia necatrix.</title>
        <authorList>
            <person name="Kanematsu S."/>
        </authorList>
    </citation>
    <scope>NUCLEOTIDE SEQUENCE [LARGE SCALE GENOMIC DNA]</scope>
    <source>
        <strain evidence="13">W97</strain>
    </source>
</reference>
<dbReference type="Proteomes" id="UP000054516">
    <property type="component" value="Unassembled WGS sequence"/>
</dbReference>
<comment type="similarity">
    <text evidence="2 10">Belongs to the mitochondrial carrier (TC 2.A.29) family.</text>
</comment>
<evidence type="ECO:0000313" key="14">
    <source>
        <dbReference type="Proteomes" id="UP000054516"/>
    </source>
</evidence>
<evidence type="ECO:0000256" key="9">
    <source>
        <dbReference type="PROSITE-ProRule" id="PRU00282"/>
    </source>
</evidence>
<dbReference type="PROSITE" id="PS50920">
    <property type="entry name" value="SOLCAR"/>
    <property type="match status" value="2"/>
</dbReference>
<evidence type="ECO:0000256" key="1">
    <source>
        <dbReference type="ARBA" id="ARBA00004141"/>
    </source>
</evidence>
<keyword evidence="14" id="KW-1185">Reference proteome</keyword>
<keyword evidence="3 10" id="KW-0813">Transport</keyword>
<keyword evidence="6" id="KW-0999">Mitochondrion inner membrane</keyword>
<feature type="repeat" description="Solcar" evidence="9">
    <location>
        <begin position="88"/>
        <end position="188"/>
    </location>
</feature>